<feature type="non-terminal residue" evidence="6">
    <location>
        <position position="1"/>
    </location>
</feature>
<evidence type="ECO:0000313" key="6">
    <source>
        <dbReference type="EMBL" id="KAJ7339742.1"/>
    </source>
</evidence>
<keyword evidence="2" id="KW-0479">Metal-binding</keyword>
<evidence type="ECO:0000256" key="5">
    <source>
        <dbReference type="ARBA" id="ARBA00023242"/>
    </source>
</evidence>
<keyword evidence="4" id="KW-0804">Transcription</keyword>
<keyword evidence="3" id="KW-0805">Transcription regulation</keyword>
<dbReference type="PANTHER" id="PTHR47338:SF29">
    <property type="entry name" value="ZN(2)-C6 FUNGAL-TYPE DOMAIN-CONTAINING PROTEIN"/>
    <property type="match status" value="1"/>
</dbReference>
<keyword evidence="5" id="KW-0539">Nucleus</keyword>
<evidence type="ECO:0000256" key="3">
    <source>
        <dbReference type="ARBA" id="ARBA00023015"/>
    </source>
</evidence>
<comment type="caution">
    <text evidence="6">The sequence shown here is derived from an EMBL/GenBank/DDBJ whole genome shotgun (WGS) entry which is preliminary data.</text>
</comment>
<organism evidence="6 7">
    <name type="scientific">Mycena albidolilacea</name>
    <dbReference type="NCBI Taxonomy" id="1033008"/>
    <lineage>
        <taxon>Eukaryota</taxon>
        <taxon>Fungi</taxon>
        <taxon>Dikarya</taxon>
        <taxon>Basidiomycota</taxon>
        <taxon>Agaricomycotina</taxon>
        <taxon>Agaricomycetes</taxon>
        <taxon>Agaricomycetidae</taxon>
        <taxon>Agaricales</taxon>
        <taxon>Marasmiineae</taxon>
        <taxon>Mycenaceae</taxon>
        <taxon>Mycena</taxon>
    </lineage>
</organism>
<dbReference type="EMBL" id="JARIHO010000027">
    <property type="protein sequence ID" value="KAJ7339742.1"/>
    <property type="molecule type" value="Genomic_DNA"/>
</dbReference>
<evidence type="ECO:0000256" key="1">
    <source>
        <dbReference type="ARBA" id="ARBA00004123"/>
    </source>
</evidence>
<name>A0AAD7EM68_9AGAR</name>
<keyword evidence="7" id="KW-1185">Reference proteome</keyword>
<dbReference type="PANTHER" id="PTHR47338">
    <property type="entry name" value="ZN(II)2CYS6 TRANSCRIPTION FACTOR (EUROFUNG)-RELATED"/>
    <property type="match status" value="1"/>
</dbReference>
<dbReference type="InterPro" id="IPR050815">
    <property type="entry name" value="TF_fung"/>
</dbReference>
<evidence type="ECO:0000256" key="2">
    <source>
        <dbReference type="ARBA" id="ARBA00022723"/>
    </source>
</evidence>
<dbReference type="GO" id="GO:0005634">
    <property type="term" value="C:nucleus"/>
    <property type="evidence" value="ECO:0007669"/>
    <property type="project" value="UniProtKB-SubCell"/>
</dbReference>
<gene>
    <name evidence="6" type="ORF">DFH08DRAFT_704649</name>
</gene>
<sequence>LTEQIAILEARIEELEKPTQLRTTLPCLNLSDHHLGNSSGRTGSTVTHPSPSLCSALKFRSVHNFLHHGSQFGFFLHIQNFREAAMGHHGHGLAAGLLDVVYLWAVHLSGSEDFAAHEPNYLSRALRMAADALSGTHYNTVLHAIQAEVLLSHYFLRNTRFLEGKYHLSAAVSLVVSSGLHRIRSADVYAIRGPLGPAFHSLSQPGNTVEECERINAFWTVLTLNNCWTTADGSPSNISYTMPDARIDTPWPLDMTATDLQALPDSSIGTVTKFLANVPDGVMSEAALHAKAAILFQQASRLASHYCPNIMNNEELNQFYHSFKSIDTLIEGFKLCIPMIQPHSTREMLVVHSLVHVATIQLHNPFVVEIDTSRLRVLGSARAIMANLVQAAVNEFVYIDPIMGVRRPMCTQFLSLTAMNSITDFVDGHLPSIHN</sequence>
<comment type="subcellular location">
    <subcellularLocation>
        <location evidence="1">Nucleus</location>
    </subcellularLocation>
</comment>
<evidence type="ECO:0000313" key="7">
    <source>
        <dbReference type="Proteomes" id="UP001218218"/>
    </source>
</evidence>
<proteinExistence type="predicted"/>
<dbReference type="CDD" id="cd12148">
    <property type="entry name" value="fungal_TF_MHR"/>
    <property type="match status" value="1"/>
</dbReference>
<accession>A0AAD7EM68</accession>
<evidence type="ECO:0008006" key="8">
    <source>
        <dbReference type="Google" id="ProtNLM"/>
    </source>
</evidence>
<evidence type="ECO:0000256" key="4">
    <source>
        <dbReference type="ARBA" id="ARBA00023163"/>
    </source>
</evidence>
<reference evidence="6" key="1">
    <citation type="submission" date="2023-03" db="EMBL/GenBank/DDBJ databases">
        <title>Massive genome expansion in bonnet fungi (Mycena s.s.) driven by repeated elements and novel gene families across ecological guilds.</title>
        <authorList>
            <consortium name="Lawrence Berkeley National Laboratory"/>
            <person name="Harder C.B."/>
            <person name="Miyauchi S."/>
            <person name="Viragh M."/>
            <person name="Kuo A."/>
            <person name="Thoen E."/>
            <person name="Andreopoulos B."/>
            <person name="Lu D."/>
            <person name="Skrede I."/>
            <person name="Drula E."/>
            <person name="Henrissat B."/>
            <person name="Morin E."/>
            <person name="Kohler A."/>
            <person name="Barry K."/>
            <person name="LaButti K."/>
            <person name="Morin E."/>
            <person name="Salamov A."/>
            <person name="Lipzen A."/>
            <person name="Mereny Z."/>
            <person name="Hegedus B."/>
            <person name="Baldrian P."/>
            <person name="Stursova M."/>
            <person name="Weitz H."/>
            <person name="Taylor A."/>
            <person name="Grigoriev I.V."/>
            <person name="Nagy L.G."/>
            <person name="Martin F."/>
            <person name="Kauserud H."/>
        </authorList>
    </citation>
    <scope>NUCLEOTIDE SEQUENCE</scope>
    <source>
        <strain evidence="6">CBHHK002</strain>
    </source>
</reference>
<protein>
    <recommendedName>
        <fullName evidence="8">Transcription factor domain-containing protein</fullName>
    </recommendedName>
</protein>
<dbReference type="AlphaFoldDB" id="A0AAD7EM68"/>
<dbReference type="Proteomes" id="UP001218218">
    <property type="component" value="Unassembled WGS sequence"/>
</dbReference>
<dbReference type="GO" id="GO:0000981">
    <property type="term" value="F:DNA-binding transcription factor activity, RNA polymerase II-specific"/>
    <property type="evidence" value="ECO:0007669"/>
    <property type="project" value="InterPro"/>
</dbReference>
<dbReference type="GO" id="GO:0046872">
    <property type="term" value="F:metal ion binding"/>
    <property type="evidence" value="ECO:0007669"/>
    <property type="project" value="UniProtKB-KW"/>
</dbReference>